<evidence type="ECO:0000256" key="1">
    <source>
        <dbReference type="ARBA" id="ARBA00004613"/>
    </source>
</evidence>
<dbReference type="GeneID" id="20196552"/>
<dbReference type="InterPro" id="IPR004094">
    <property type="entry name" value="Antistasin-like"/>
</dbReference>
<feature type="domain" description="Antistasin-like" evidence="6">
    <location>
        <begin position="146"/>
        <end position="172"/>
    </location>
</feature>
<dbReference type="OrthoDB" id="10021323at2759"/>
<dbReference type="KEGG" id="hro:HELRODRAFT_140232"/>
<keyword evidence="3" id="KW-0964">Secreted</keyword>
<evidence type="ECO:0000256" key="5">
    <source>
        <dbReference type="ARBA" id="ARBA00022900"/>
    </source>
</evidence>
<reference evidence="8" key="3">
    <citation type="submission" date="2015-06" db="UniProtKB">
        <authorList>
            <consortium name="EnsemblMetazoa"/>
        </authorList>
    </citation>
    <scope>IDENTIFICATION</scope>
</reference>
<gene>
    <name evidence="8" type="primary">20196552</name>
    <name evidence="7" type="ORF">HELRODRAFT_140232</name>
</gene>
<evidence type="ECO:0000259" key="6">
    <source>
        <dbReference type="PROSITE" id="PS51252"/>
    </source>
</evidence>
<feature type="domain" description="Antistasin-like" evidence="6">
    <location>
        <begin position="8"/>
        <end position="35"/>
    </location>
</feature>
<evidence type="ECO:0000313" key="9">
    <source>
        <dbReference type="Proteomes" id="UP000015101"/>
    </source>
</evidence>
<sequence>IQFLDEKCREPVCPVRIPCIFGNKMDESGCPTCECALNPVVPCNVTCTKPRCSFGYQSDDNFCPLPTCQCNSYPICPEPMCEMSPDADETCQYGLIINSEGCHGCDCYDEPQKCGQPFCEECPMGNIYDSNGCNTCKCSDPCYVKCNITSCPGLDCSYDYQRDDNGCITCQCNPLPELKCTECSVGNLIGDDGCKTCRCSADPCTVS</sequence>
<dbReference type="GO" id="GO:0005576">
    <property type="term" value="C:extracellular region"/>
    <property type="evidence" value="ECO:0007669"/>
    <property type="project" value="UniProtKB-SubCell"/>
</dbReference>
<dbReference type="Proteomes" id="UP000015101">
    <property type="component" value="Unassembled WGS sequence"/>
</dbReference>
<protein>
    <recommendedName>
        <fullName evidence="6">Antistasin-like domain-containing protein</fullName>
    </recommendedName>
</protein>
<dbReference type="CTD" id="20196552"/>
<keyword evidence="4" id="KW-0646">Protease inhibitor</keyword>
<dbReference type="Pfam" id="PF02822">
    <property type="entry name" value="Antistasin"/>
    <property type="match status" value="2"/>
</dbReference>
<evidence type="ECO:0000313" key="7">
    <source>
        <dbReference type="EMBL" id="ESO07238.1"/>
    </source>
</evidence>
<dbReference type="AlphaFoldDB" id="T1EJ02"/>
<keyword evidence="9" id="KW-1185">Reference proteome</keyword>
<comment type="similarity">
    <text evidence="2">Belongs to the protease inhibitor I15 (antistasin) family.</text>
</comment>
<reference evidence="7 9" key="2">
    <citation type="journal article" date="2013" name="Nature">
        <title>Insights into bilaterian evolution from three spiralian genomes.</title>
        <authorList>
            <person name="Simakov O."/>
            <person name="Marletaz F."/>
            <person name="Cho S.J."/>
            <person name="Edsinger-Gonzales E."/>
            <person name="Havlak P."/>
            <person name="Hellsten U."/>
            <person name="Kuo D.H."/>
            <person name="Larsson T."/>
            <person name="Lv J."/>
            <person name="Arendt D."/>
            <person name="Savage R."/>
            <person name="Osoegawa K."/>
            <person name="de Jong P."/>
            <person name="Grimwood J."/>
            <person name="Chapman J.A."/>
            <person name="Shapiro H."/>
            <person name="Aerts A."/>
            <person name="Otillar R.P."/>
            <person name="Terry A.Y."/>
            <person name="Boore J.L."/>
            <person name="Grigoriev I.V."/>
            <person name="Lindberg D.R."/>
            <person name="Seaver E.C."/>
            <person name="Weisblat D.A."/>
            <person name="Putnam N.H."/>
            <person name="Rokhsar D.S."/>
        </authorList>
    </citation>
    <scope>NUCLEOTIDE SEQUENCE</scope>
</reference>
<evidence type="ECO:0000256" key="3">
    <source>
        <dbReference type="ARBA" id="ARBA00022525"/>
    </source>
</evidence>
<dbReference type="InParanoid" id="T1EJ02"/>
<dbReference type="STRING" id="6412.T1EJ02"/>
<dbReference type="HOGENOM" id="CLU_080531_0_0_1"/>
<organism evidence="8 9">
    <name type="scientific">Helobdella robusta</name>
    <name type="common">Californian leech</name>
    <dbReference type="NCBI Taxonomy" id="6412"/>
    <lineage>
        <taxon>Eukaryota</taxon>
        <taxon>Metazoa</taxon>
        <taxon>Spiralia</taxon>
        <taxon>Lophotrochozoa</taxon>
        <taxon>Annelida</taxon>
        <taxon>Clitellata</taxon>
        <taxon>Hirudinea</taxon>
        <taxon>Rhynchobdellida</taxon>
        <taxon>Glossiphoniidae</taxon>
        <taxon>Helobdella</taxon>
    </lineage>
</organism>
<dbReference type="EnsemblMetazoa" id="HelroT140232">
    <property type="protein sequence ID" value="HelroP140232"/>
    <property type="gene ID" value="HelroG140232"/>
</dbReference>
<evidence type="ECO:0000256" key="4">
    <source>
        <dbReference type="ARBA" id="ARBA00022690"/>
    </source>
</evidence>
<evidence type="ECO:0000256" key="2">
    <source>
        <dbReference type="ARBA" id="ARBA00008768"/>
    </source>
</evidence>
<reference evidence="9" key="1">
    <citation type="submission" date="2012-12" db="EMBL/GenBank/DDBJ databases">
        <authorList>
            <person name="Hellsten U."/>
            <person name="Grimwood J."/>
            <person name="Chapman J.A."/>
            <person name="Shapiro H."/>
            <person name="Aerts A."/>
            <person name="Otillar R.P."/>
            <person name="Terry A.Y."/>
            <person name="Boore J.L."/>
            <person name="Simakov O."/>
            <person name="Marletaz F."/>
            <person name="Cho S.-J."/>
            <person name="Edsinger-Gonzales E."/>
            <person name="Havlak P."/>
            <person name="Kuo D.-H."/>
            <person name="Larsson T."/>
            <person name="Lv J."/>
            <person name="Arendt D."/>
            <person name="Savage R."/>
            <person name="Osoegawa K."/>
            <person name="de Jong P."/>
            <person name="Lindberg D.R."/>
            <person name="Seaver E.C."/>
            <person name="Weisblat D.A."/>
            <person name="Putnam N.H."/>
            <person name="Grigoriev I.V."/>
            <person name="Rokhsar D.S."/>
        </authorList>
    </citation>
    <scope>NUCLEOTIDE SEQUENCE</scope>
</reference>
<dbReference type="EMBL" id="KB096222">
    <property type="protein sequence ID" value="ESO07238.1"/>
    <property type="molecule type" value="Genomic_DNA"/>
</dbReference>
<dbReference type="OMA" id="CECNPPP"/>
<name>T1EJ02_HELRO</name>
<proteinExistence type="inferred from homology"/>
<dbReference type="GO" id="GO:0004867">
    <property type="term" value="F:serine-type endopeptidase inhibitor activity"/>
    <property type="evidence" value="ECO:0007669"/>
    <property type="project" value="UniProtKB-KW"/>
</dbReference>
<evidence type="ECO:0000313" key="8">
    <source>
        <dbReference type="EnsemblMetazoa" id="HelroP140232"/>
    </source>
</evidence>
<accession>T1EJ02</accession>
<keyword evidence="5" id="KW-0722">Serine protease inhibitor</keyword>
<dbReference type="RefSeq" id="XP_009014616.1">
    <property type="nucleotide sequence ID" value="XM_009016368.1"/>
</dbReference>
<comment type="subcellular location">
    <subcellularLocation>
        <location evidence="1">Secreted</location>
    </subcellularLocation>
</comment>
<dbReference type="PROSITE" id="PS51252">
    <property type="entry name" value="ANTISTASIN"/>
    <property type="match status" value="2"/>
</dbReference>
<dbReference type="Gene3D" id="2.10.22.10">
    <property type="entry name" value="Antistasin, domain 1"/>
    <property type="match status" value="1"/>
</dbReference>
<dbReference type="EMBL" id="AMQM01003591">
    <property type="status" value="NOT_ANNOTATED_CDS"/>
    <property type="molecule type" value="Genomic_DNA"/>
</dbReference>